<evidence type="ECO:0000259" key="7">
    <source>
        <dbReference type="PROSITE" id="PS51767"/>
    </source>
</evidence>
<feature type="domain" description="Peptidase A1" evidence="7">
    <location>
        <begin position="46"/>
        <end position="370"/>
    </location>
</feature>
<dbReference type="InterPro" id="IPR033121">
    <property type="entry name" value="PEPTIDASE_A1"/>
</dbReference>
<dbReference type="GO" id="GO:0004190">
    <property type="term" value="F:aspartic-type endopeptidase activity"/>
    <property type="evidence" value="ECO:0007669"/>
    <property type="project" value="UniProtKB-KW"/>
</dbReference>
<dbReference type="InterPro" id="IPR001461">
    <property type="entry name" value="Aspartic_peptidase_A1"/>
</dbReference>
<dbReference type="AlphaFoldDB" id="A0A9P5S7Y2"/>
<dbReference type="GO" id="GO:0006508">
    <property type="term" value="P:proteolysis"/>
    <property type="evidence" value="ECO:0007669"/>
    <property type="project" value="UniProtKB-KW"/>
</dbReference>
<dbReference type="Proteomes" id="UP000748756">
    <property type="component" value="Unassembled WGS sequence"/>
</dbReference>
<feature type="domain" description="SUN" evidence="6">
    <location>
        <begin position="1041"/>
        <end position="1275"/>
    </location>
</feature>
<dbReference type="Gene3D" id="2.40.70.10">
    <property type="entry name" value="Acid Proteases"/>
    <property type="match status" value="2"/>
</dbReference>
<dbReference type="PANTHER" id="PTHR47966">
    <property type="entry name" value="BETA-SITE APP-CLEAVING ENZYME, ISOFORM A-RELATED"/>
    <property type="match status" value="1"/>
</dbReference>
<feature type="compositionally biased region" description="Low complexity" evidence="5">
    <location>
        <begin position="459"/>
        <end position="469"/>
    </location>
</feature>
<dbReference type="InterPro" id="IPR021109">
    <property type="entry name" value="Peptidase_aspartic_dom_sf"/>
</dbReference>
<comment type="similarity">
    <text evidence="1 4">Belongs to the peptidase A1 family.</text>
</comment>
<comment type="caution">
    <text evidence="8">The sequence shown here is derived from an EMBL/GenBank/DDBJ whole genome shotgun (WGS) entry which is preliminary data.</text>
</comment>
<evidence type="ECO:0000313" key="9">
    <source>
        <dbReference type="Proteomes" id="UP000748756"/>
    </source>
</evidence>
<dbReference type="PANTHER" id="PTHR47966:SF6">
    <property type="entry name" value="PEPTIDASE A1 DOMAIN-CONTAINING PROTEIN"/>
    <property type="match status" value="1"/>
</dbReference>
<dbReference type="PROSITE" id="PS51469">
    <property type="entry name" value="SUN"/>
    <property type="match status" value="1"/>
</dbReference>
<dbReference type="PROSITE" id="PS00141">
    <property type="entry name" value="ASP_PROTEASE"/>
    <property type="match status" value="1"/>
</dbReference>
<accession>A0A9P5S7Y2</accession>
<dbReference type="InterPro" id="IPR001969">
    <property type="entry name" value="Aspartic_peptidase_AS"/>
</dbReference>
<feature type="compositionally biased region" description="Basic residues" evidence="5">
    <location>
        <begin position="564"/>
        <end position="573"/>
    </location>
</feature>
<feature type="active site" evidence="3">
    <location>
        <position position="64"/>
    </location>
</feature>
<organism evidence="8 9">
    <name type="scientific">Linnemannia schmuckeri</name>
    <dbReference type="NCBI Taxonomy" id="64567"/>
    <lineage>
        <taxon>Eukaryota</taxon>
        <taxon>Fungi</taxon>
        <taxon>Fungi incertae sedis</taxon>
        <taxon>Mucoromycota</taxon>
        <taxon>Mortierellomycotina</taxon>
        <taxon>Mortierellomycetes</taxon>
        <taxon>Mortierellales</taxon>
        <taxon>Mortierellaceae</taxon>
        <taxon>Linnemannia</taxon>
    </lineage>
</organism>
<evidence type="ECO:0008006" key="10">
    <source>
        <dbReference type="Google" id="ProtNLM"/>
    </source>
</evidence>
<feature type="compositionally biased region" description="Polar residues" evidence="5">
    <location>
        <begin position="787"/>
        <end position="809"/>
    </location>
</feature>
<dbReference type="PROSITE" id="PS51767">
    <property type="entry name" value="PEPTIDASE_A1"/>
    <property type="match status" value="1"/>
</dbReference>
<name>A0A9P5S7Y2_9FUNG</name>
<feature type="region of interest" description="Disordered" evidence="5">
    <location>
        <begin position="772"/>
        <end position="809"/>
    </location>
</feature>
<feature type="compositionally biased region" description="Polar residues" evidence="5">
    <location>
        <begin position="525"/>
        <end position="544"/>
    </location>
</feature>
<dbReference type="InterPro" id="IPR034164">
    <property type="entry name" value="Pepsin-like_dom"/>
</dbReference>
<feature type="region of interest" description="Disordered" evidence="5">
    <location>
        <begin position="449"/>
        <end position="499"/>
    </location>
</feature>
<dbReference type="CDD" id="cd05471">
    <property type="entry name" value="pepsin_like"/>
    <property type="match status" value="1"/>
</dbReference>
<dbReference type="OrthoDB" id="771136at2759"/>
<dbReference type="Pfam" id="PF00026">
    <property type="entry name" value="Asp"/>
    <property type="match status" value="1"/>
</dbReference>
<evidence type="ECO:0000256" key="2">
    <source>
        <dbReference type="ARBA" id="ARBA00022750"/>
    </source>
</evidence>
<feature type="region of interest" description="Disordered" evidence="5">
    <location>
        <begin position="525"/>
        <end position="596"/>
    </location>
</feature>
<feature type="region of interest" description="Disordered" evidence="5">
    <location>
        <begin position="378"/>
        <end position="420"/>
    </location>
</feature>
<keyword evidence="4" id="KW-0378">Hydrolase</keyword>
<feature type="compositionally biased region" description="Acidic residues" evidence="5">
    <location>
        <begin position="477"/>
        <end position="496"/>
    </location>
</feature>
<evidence type="ECO:0000256" key="3">
    <source>
        <dbReference type="PIRSR" id="PIRSR601461-1"/>
    </source>
</evidence>
<dbReference type="Gene3D" id="2.60.120.260">
    <property type="entry name" value="Galactose-binding domain-like"/>
    <property type="match status" value="1"/>
</dbReference>
<proteinExistence type="inferred from homology"/>
<keyword evidence="4" id="KW-0645">Protease</keyword>
<evidence type="ECO:0000259" key="6">
    <source>
        <dbReference type="PROSITE" id="PS51469"/>
    </source>
</evidence>
<sequence>MRQFVPIEVHNIPENRNSFAATKHYLRKRQAGPDVTLTSVYGDVLYSVPMTLGTPPQKFNLAIDTGSYVTWVVSNNCIAGACANITNHFNPALSTSARLSEVPFAAQYVSGDKVSGVYMTEQYGIGNLNFKGVAGLVNVNQASLPPSVDGIMGLWSTAPGDAPILKVLSTSKALVKNQIGVWLQANDPATKTSQRRNAAGGEITFGGANPARYKEPITYVNCVGDTPWMVSVTAMNVNGNPIATGGAKATIDTGTSLMVVPEVVADSIHAAIPGSFKTVEYGWFVPCDGNTPITITLGNFVTTIPYKSFAIQDNYATLNTGRVICLSSAMYPMGATVPIKDWLLGAVFLKNMYSIYDFDPSIPGGRIGFAQLAAGGNPGTGPVETVQPGAGNNGNGGNTGSGNGGNSGNNNGGNGVEHNATKLSQTHNTSPLFAACYDIMSEPVTPIPSKGLFTEYREPPSTTETTSPTPDDRDNCDNNDDNNDDINDDNNDDINDDGNCRDYYEEDMMVEFLERRRELYARSKSLNPSSVRVSYSPLLGNSTNRHTETMGAARSRSSSSIPLSHRRRPRRSSGRLSNKLAASEEDSCDNYDNNNNTRRNTSDIATELWAWVLGVCRSLVLSRRYTLEETNSVATTAHRHYYHQGHHHIDKLTTIYYNNKAAIVKWILISLLMGLIMTVLPCCIIPRDGLPLRTASTPRYCSRFNLPWRTPVVVVVDTGEIGEGSLKEEERTEAGGGAARGRDEGSWRSSLRARWTQSRIPSALHFPARFFPTSRSPTNKDRHHYHQSPTNDALDITTPSRSSTEGSTTRYSDMMDLRTEYESLVQRITNLERSQSNRNVDFRLIQEQLRSGRWIEDKVLNVIRNELPQELVLAKDPITGKVQVPEKFWDAVREVLGSRDGHVASVVQEELKRVAEEEKGKWEEFLTENENKIRSLVSDTNNKLSQRTTVLSRHEFLYLVATESNAIWSSLESRVNSFVQRQLAQWVEHEADGGGTQGIVSRVEQQILTEMIDKAIERYHTRHRSLDHINAQPDYALYNSGGRIIPHLTTQTYHRYKPATILGRLFGLRNWVLPPSSSASNRLQTNKVIQPEMNPGDCWPIKGAWGQVGIQLAKRVVVTEIVIEHVDPRVTLHRGTAPREIEIWRLAAPTSSSCSSSTEAEAVAEAVAEGEARMKKGEDESGTPILATWHKFGSPFPGASLLTTITYRTFGGGSDIDGDGSNGKAERETETAQRFSIPLSKQNVPAYGVVVRVLSNWGHPEFTCLYRVRVHGRAV</sequence>
<gene>
    <name evidence="8" type="ORF">BG015_010106</name>
</gene>
<evidence type="ECO:0000256" key="4">
    <source>
        <dbReference type="RuleBase" id="RU000454"/>
    </source>
</evidence>
<feature type="region of interest" description="Disordered" evidence="5">
    <location>
        <begin position="1213"/>
        <end position="1232"/>
    </location>
</feature>
<dbReference type="PRINTS" id="PR00792">
    <property type="entry name" value="PEPSIN"/>
</dbReference>
<evidence type="ECO:0000256" key="1">
    <source>
        <dbReference type="ARBA" id="ARBA00007447"/>
    </source>
</evidence>
<dbReference type="EMBL" id="JAAAUQ010000007">
    <property type="protein sequence ID" value="KAF9156941.1"/>
    <property type="molecule type" value="Genomic_DNA"/>
</dbReference>
<reference evidence="8" key="1">
    <citation type="journal article" date="2020" name="Fungal Divers.">
        <title>Resolving the Mortierellaceae phylogeny through synthesis of multi-gene phylogenetics and phylogenomics.</title>
        <authorList>
            <person name="Vandepol N."/>
            <person name="Liber J."/>
            <person name="Desiro A."/>
            <person name="Na H."/>
            <person name="Kennedy M."/>
            <person name="Barry K."/>
            <person name="Grigoriev I.V."/>
            <person name="Miller A.N."/>
            <person name="O'Donnell K."/>
            <person name="Stajich J.E."/>
            <person name="Bonito G."/>
        </authorList>
    </citation>
    <scope>NUCLEOTIDE SEQUENCE</scope>
    <source>
        <strain evidence="8">NRRL 6426</strain>
    </source>
</reference>
<protein>
    <recommendedName>
        <fullName evidence="10">SUN domain-containing protein</fullName>
    </recommendedName>
</protein>
<feature type="active site" evidence="3">
    <location>
        <position position="252"/>
    </location>
</feature>
<dbReference type="SUPFAM" id="SSF50630">
    <property type="entry name" value="Acid proteases"/>
    <property type="match status" value="1"/>
</dbReference>
<feature type="compositionally biased region" description="Gly residues" evidence="5">
    <location>
        <begin position="391"/>
        <end position="415"/>
    </location>
</feature>
<feature type="region of interest" description="Disordered" evidence="5">
    <location>
        <begin position="725"/>
        <end position="745"/>
    </location>
</feature>
<keyword evidence="2 4" id="KW-0064">Aspartyl protease</keyword>
<feature type="compositionally biased region" description="Low complexity" evidence="5">
    <location>
        <begin position="554"/>
        <end position="563"/>
    </location>
</feature>
<evidence type="ECO:0000256" key="5">
    <source>
        <dbReference type="SAM" id="MobiDB-lite"/>
    </source>
</evidence>
<evidence type="ECO:0000313" key="8">
    <source>
        <dbReference type="EMBL" id="KAF9156941.1"/>
    </source>
</evidence>
<dbReference type="Pfam" id="PF07738">
    <property type="entry name" value="Sad1_UNC"/>
    <property type="match status" value="2"/>
</dbReference>
<dbReference type="InterPro" id="IPR012919">
    <property type="entry name" value="SUN_dom"/>
</dbReference>
<keyword evidence="9" id="KW-1185">Reference proteome</keyword>